<dbReference type="InterPro" id="IPR020843">
    <property type="entry name" value="ER"/>
</dbReference>
<proteinExistence type="predicted"/>
<keyword evidence="3" id="KW-1185">Reference proteome</keyword>
<comment type="caution">
    <text evidence="2">The sequence shown here is derived from an EMBL/GenBank/DDBJ whole genome shotgun (WGS) entry which is preliminary data.</text>
</comment>
<dbReference type="Pfam" id="PF08240">
    <property type="entry name" value="ADH_N"/>
    <property type="match status" value="1"/>
</dbReference>
<dbReference type="CDD" id="cd08267">
    <property type="entry name" value="MDR1"/>
    <property type="match status" value="1"/>
</dbReference>
<dbReference type="Proteomes" id="UP001291999">
    <property type="component" value="Unassembled WGS sequence"/>
</dbReference>
<dbReference type="SMART" id="SM00829">
    <property type="entry name" value="PKS_ER"/>
    <property type="match status" value="1"/>
</dbReference>
<dbReference type="Gene3D" id="3.40.50.720">
    <property type="entry name" value="NAD(P)-binding Rossmann-like Domain"/>
    <property type="match status" value="1"/>
</dbReference>
<dbReference type="InterPro" id="IPR036291">
    <property type="entry name" value="NAD(P)-bd_dom_sf"/>
</dbReference>
<dbReference type="RefSeq" id="WP_322424808.1">
    <property type="nucleotide sequence ID" value="NZ_JAXQPW010000005.1"/>
</dbReference>
<dbReference type="SUPFAM" id="SSF51735">
    <property type="entry name" value="NAD(P)-binding Rossmann-fold domains"/>
    <property type="match status" value="1"/>
</dbReference>
<name>A0ABU5KD13_9ACTN</name>
<gene>
    <name evidence="2" type="ORF">SFC79_13920</name>
</gene>
<feature type="domain" description="Enoyl reductase (ER)" evidence="1">
    <location>
        <begin position="10"/>
        <end position="311"/>
    </location>
</feature>
<reference evidence="2 3" key="1">
    <citation type="submission" date="2023-11" db="EMBL/GenBank/DDBJ databases">
        <title>Novel species in genus Nocardioides.</title>
        <authorList>
            <person name="Zhou H."/>
        </authorList>
    </citation>
    <scope>NUCLEOTIDE SEQUENCE [LARGE SCALE GENOMIC DNA]</scope>
    <source>
        <strain evidence="2 3">S-58</strain>
    </source>
</reference>
<dbReference type="PANTHER" id="PTHR44013:SF1">
    <property type="entry name" value="ZINC-TYPE ALCOHOL DEHYDROGENASE-LIKE PROTEIN C16A3.02C"/>
    <property type="match status" value="1"/>
</dbReference>
<dbReference type="InterPro" id="IPR052733">
    <property type="entry name" value="Chloroplast_QOR"/>
</dbReference>
<accession>A0ABU5KD13</accession>
<dbReference type="InterPro" id="IPR011032">
    <property type="entry name" value="GroES-like_sf"/>
</dbReference>
<organism evidence="2 3">
    <name type="scientific">Nocardioides renjunii</name>
    <dbReference type="NCBI Taxonomy" id="3095075"/>
    <lineage>
        <taxon>Bacteria</taxon>
        <taxon>Bacillati</taxon>
        <taxon>Actinomycetota</taxon>
        <taxon>Actinomycetes</taxon>
        <taxon>Propionibacteriales</taxon>
        <taxon>Nocardioidaceae</taxon>
        <taxon>Nocardioides</taxon>
    </lineage>
</organism>
<sequence length="313" mass="31837">MKAAVVERYGQPEVVSVREVPDPAAGAGQVVVRVAATTVNSGDARIRGARFPRGFATPARLVLGVRGPRRQVLGVTLSGVVEQVGGRVTGLAVGDEVCGMTGAGMGAHAELVAVKADKLVRKPAAVSHADAAAVLFGGSTALHFLRDRVRPGTAVLVNGASGSVGAAAVQLAHRAGGRVTGVCGPTNGALVESLGAAAVIDYARTPLDTVAERYDVVLDTVGSISPAVGRSLLAPGGVLLLVVADLWSTLRARGDVVAGVAPERAEDFTALLELVESGELRTVVDRTLPLADVVEAHRIVDSGRKVGNLVVTP</sequence>
<dbReference type="InterPro" id="IPR013154">
    <property type="entry name" value="ADH-like_N"/>
</dbReference>
<dbReference type="SUPFAM" id="SSF50129">
    <property type="entry name" value="GroES-like"/>
    <property type="match status" value="1"/>
</dbReference>
<dbReference type="Gene3D" id="3.90.180.10">
    <property type="entry name" value="Medium-chain alcohol dehydrogenases, catalytic domain"/>
    <property type="match status" value="1"/>
</dbReference>
<evidence type="ECO:0000313" key="3">
    <source>
        <dbReference type="Proteomes" id="UP001291999"/>
    </source>
</evidence>
<evidence type="ECO:0000259" key="1">
    <source>
        <dbReference type="SMART" id="SM00829"/>
    </source>
</evidence>
<dbReference type="EMBL" id="JAXQPW010000005">
    <property type="protein sequence ID" value="MDZ5662868.1"/>
    <property type="molecule type" value="Genomic_DNA"/>
</dbReference>
<dbReference type="PANTHER" id="PTHR44013">
    <property type="entry name" value="ZINC-TYPE ALCOHOL DEHYDROGENASE-LIKE PROTEIN C16A3.02C"/>
    <property type="match status" value="1"/>
</dbReference>
<protein>
    <submittedName>
        <fullName evidence="2">NAD(P)-dependent alcohol dehydrogenase</fullName>
    </submittedName>
</protein>
<evidence type="ECO:0000313" key="2">
    <source>
        <dbReference type="EMBL" id="MDZ5662868.1"/>
    </source>
</evidence>
<dbReference type="Pfam" id="PF13602">
    <property type="entry name" value="ADH_zinc_N_2"/>
    <property type="match status" value="1"/>
</dbReference>